<sequence>MKKIGFLKKSNVIMEPPQYINELTNSIEDELDINKELTIMDRDITKYIIKNFPSMSIEIKNSLNNLSSTLEKTIDFIEDKSTDVVKIDRAFELSQAHRNISISVYGIVKEINTYIKWMEEESLITEELKDDENKNNIKSEEITSEYGESKEIYENFSKKEPIAFKLEEYFVKVNGWNDLIIKTADLLVKNFKKSKDNLKVVYQDMKIFEEISTENELRDTVIDILNEYNIYLKNFVVFIK</sequence>
<comment type="caution">
    <text evidence="1">The sequence shown here is derived from an EMBL/GenBank/DDBJ whole genome shotgun (WGS) entry which is preliminary data.</text>
</comment>
<keyword evidence="2" id="KW-1185">Reference proteome</keyword>
<evidence type="ECO:0000313" key="2">
    <source>
        <dbReference type="Proteomes" id="UP000239471"/>
    </source>
</evidence>
<name>A0A2T0B492_9CLOT</name>
<reference evidence="1 2" key="1">
    <citation type="submission" date="2018-03" db="EMBL/GenBank/DDBJ databases">
        <title>Genome sequence of Clostridium vincentii DSM 10228.</title>
        <authorList>
            <person name="Poehlein A."/>
            <person name="Daniel R."/>
        </authorList>
    </citation>
    <scope>NUCLEOTIDE SEQUENCE [LARGE SCALE GENOMIC DNA]</scope>
    <source>
        <strain evidence="1 2">DSM 10228</strain>
    </source>
</reference>
<dbReference type="Proteomes" id="UP000239471">
    <property type="component" value="Unassembled WGS sequence"/>
</dbReference>
<evidence type="ECO:0000313" key="1">
    <source>
        <dbReference type="EMBL" id="PRR78704.1"/>
    </source>
</evidence>
<proteinExistence type="predicted"/>
<gene>
    <name evidence="1" type="ORF">CLVI_34420</name>
</gene>
<dbReference type="AlphaFoldDB" id="A0A2T0B492"/>
<dbReference type="EMBL" id="PVXQ01000077">
    <property type="protein sequence ID" value="PRR78704.1"/>
    <property type="molecule type" value="Genomic_DNA"/>
</dbReference>
<dbReference type="OrthoDB" id="1937047at2"/>
<accession>A0A2T0B492</accession>
<protein>
    <submittedName>
        <fullName evidence="1">Uncharacterized protein</fullName>
    </submittedName>
</protein>
<organism evidence="1 2">
    <name type="scientific">Clostridium vincentii</name>
    <dbReference type="NCBI Taxonomy" id="52704"/>
    <lineage>
        <taxon>Bacteria</taxon>
        <taxon>Bacillati</taxon>
        <taxon>Bacillota</taxon>
        <taxon>Clostridia</taxon>
        <taxon>Eubacteriales</taxon>
        <taxon>Clostridiaceae</taxon>
        <taxon>Clostridium</taxon>
    </lineage>
</organism>
<dbReference type="RefSeq" id="WP_106061437.1">
    <property type="nucleotide sequence ID" value="NZ_PVXQ01000077.1"/>
</dbReference>